<feature type="transmembrane region" description="Helical" evidence="6">
    <location>
        <begin position="47"/>
        <end position="66"/>
    </location>
</feature>
<keyword evidence="2" id="KW-0813">Transport</keyword>
<sequence length="444" mass="48849">MKPKQKIAQLLNLSIGFLGIQSVFALQAGHASRIFQTLGAHLEQLPLFWLAAPLTGLIVQPILGFYSDRTWTRLGRRTPFLLAGSLFTIFALILLPNAPAFMWLVSPLVFAVMMMIVLDIAFNMSMHPMRALVRDQLSPTQQGQGYALQTFLIGIGAIIGSILPYLLSQYLGVPKTAETGIIPPNVRWSFYLGAALLLVCILWTVFTVREKQYYSAENKDVDSTIVSSTSAPKTTILTNIPKVLLKLGLVQFFSWFAFFSMWVFTTSAVAQHFFKLPVRDTSSAAFADAANLTGLLFATYNLTATVLALLLPKLYGYLGQRNTHTVALFTGAIGFISIYYMPTTTLLFFSMVLIGISWGSVLSTPFALLANSIPCKKVGLYIGLFNCFITLPQIVNGLIGGWLMKHIFDNQAIYALSLSGVFMLCATVANLWLHNDKPTGAKSP</sequence>
<dbReference type="STRING" id="561061.SAMN05660862_2375"/>
<evidence type="ECO:0000259" key="7">
    <source>
        <dbReference type="PROSITE" id="PS50850"/>
    </source>
</evidence>
<organism evidence="8 9">
    <name type="scientific">Sphingobacterium psychroaquaticum</name>
    <dbReference type="NCBI Taxonomy" id="561061"/>
    <lineage>
        <taxon>Bacteria</taxon>
        <taxon>Pseudomonadati</taxon>
        <taxon>Bacteroidota</taxon>
        <taxon>Sphingobacteriia</taxon>
        <taxon>Sphingobacteriales</taxon>
        <taxon>Sphingobacteriaceae</taxon>
        <taxon>Sphingobacterium</taxon>
    </lineage>
</organism>
<comment type="subcellular location">
    <subcellularLocation>
        <location evidence="1">Membrane</location>
        <topology evidence="1">Multi-pass membrane protein</topology>
    </subcellularLocation>
</comment>
<dbReference type="EMBL" id="FXAU01000004">
    <property type="protein sequence ID" value="SMG34497.1"/>
    <property type="molecule type" value="Genomic_DNA"/>
</dbReference>
<dbReference type="SUPFAM" id="SSF103473">
    <property type="entry name" value="MFS general substrate transporter"/>
    <property type="match status" value="1"/>
</dbReference>
<feature type="domain" description="Major facilitator superfamily (MFS) profile" evidence="7">
    <location>
        <begin position="243"/>
        <end position="444"/>
    </location>
</feature>
<dbReference type="AlphaFoldDB" id="A0A1X7K0S5"/>
<dbReference type="InterPro" id="IPR036259">
    <property type="entry name" value="MFS_trans_sf"/>
</dbReference>
<dbReference type="Gene3D" id="1.20.1250.20">
    <property type="entry name" value="MFS general substrate transporter like domains"/>
    <property type="match status" value="1"/>
</dbReference>
<dbReference type="GO" id="GO:0022857">
    <property type="term" value="F:transmembrane transporter activity"/>
    <property type="evidence" value="ECO:0007669"/>
    <property type="project" value="InterPro"/>
</dbReference>
<evidence type="ECO:0000256" key="6">
    <source>
        <dbReference type="SAM" id="Phobius"/>
    </source>
</evidence>
<feature type="transmembrane region" description="Helical" evidence="6">
    <location>
        <begin position="101"/>
        <end position="125"/>
    </location>
</feature>
<feature type="transmembrane region" description="Helical" evidence="6">
    <location>
        <begin position="188"/>
        <end position="208"/>
    </location>
</feature>
<dbReference type="Proteomes" id="UP000192980">
    <property type="component" value="Unassembled WGS sequence"/>
</dbReference>
<evidence type="ECO:0000313" key="9">
    <source>
        <dbReference type="Proteomes" id="UP000192980"/>
    </source>
</evidence>
<keyword evidence="5 6" id="KW-0472">Membrane</keyword>
<feature type="transmembrane region" description="Helical" evidence="6">
    <location>
        <begin position="243"/>
        <end position="264"/>
    </location>
</feature>
<feature type="transmembrane region" description="Helical" evidence="6">
    <location>
        <begin position="78"/>
        <end position="95"/>
    </location>
</feature>
<dbReference type="PANTHER" id="PTHR19432">
    <property type="entry name" value="SUGAR TRANSPORTER"/>
    <property type="match status" value="1"/>
</dbReference>
<feature type="transmembrane region" description="Helical" evidence="6">
    <location>
        <begin position="146"/>
        <end position="168"/>
    </location>
</feature>
<evidence type="ECO:0000256" key="4">
    <source>
        <dbReference type="ARBA" id="ARBA00022989"/>
    </source>
</evidence>
<feature type="transmembrane region" description="Helical" evidence="6">
    <location>
        <begin position="380"/>
        <end position="400"/>
    </location>
</feature>
<dbReference type="PANTHER" id="PTHR19432:SF35">
    <property type="entry name" value="SOLUTE CARRIER FAMILY 45 MEMBER 3 ISOFORM X1"/>
    <property type="match status" value="1"/>
</dbReference>
<dbReference type="Pfam" id="PF07690">
    <property type="entry name" value="MFS_1"/>
    <property type="match status" value="1"/>
</dbReference>
<dbReference type="InterPro" id="IPR020846">
    <property type="entry name" value="MFS_dom"/>
</dbReference>
<reference evidence="8 9" key="1">
    <citation type="submission" date="2017-04" db="EMBL/GenBank/DDBJ databases">
        <authorList>
            <person name="Afonso C.L."/>
            <person name="Miller P.J."/>
            <person name="Scott M.A."/>
            <person name="Spackman E."/>
            <person name="Goraichik I."/>
            <person name="Dimitrov K.M."/>
            <person name="Suarez D.L."/>
            <person name="Swayne D.E."/>
        </authorList>
    </citation>
    <scope>NUCLEOTIDE SEQUENCE [LARGE SCALE GENOMIC DNA]</scope>
    <source>
        <strain evidence="8 9">DSM 22418</strain>
    </source>
</reference>
<accession>A0A1X7K0S5</accession>
<evidence type="ECO:0000256" key="5">
    <source>
        <dbReference type="ARBA" id="ARBA00023136"/>
    </source>
</evidence>
<keyword evidence="3 6" id="KW-0812">Transmembrane</keyword>
<gene>
    <name evidence="8" type="ORF">SAMN05660862_2375</name>
</gene>
<dbReference type="PROSITE" id="PS50850">
    <property type="entry name" value="MFS"/>
    <property type="match status" value="2"/>
</dbReference>
<proteinExistence type="predicted"/>
<dbReference type="GO" id="GO:0016020">
    <property type="term" value="C:membrane"/>
    <property type="evidence" value="ECO:0007669"/>
    <property type="project" value="UniProtKB-SubCell"/>
</dbReference>
<dbReference type="RefSeq" id="WP_085473121.1">
    <property type="nucleotide sequence ID" value="NZ_FXAU01000004.1"/>
</dbReference>
<evidence type="ECO:0000256" key="1">
    <source>
        <dbReference type="ARBA" id="ARBA00004141"/>
    </source>
</evidence>
<evidence type="ECO:0000313" key="8">
    <source>
        <dbReference type="EMBL" id="SMG34497.1"/>
    </source>
</evidence>
<feature type="domain" description="Major facilitator superfamily (MFS) profile" evidence="7">
    <location>
        <begin position="1"/>
        <end position="212"/>
    </location>
</feature>
<keyword evidence="9" id="KW-1185">Reference proteome</keyword>
<feature type="transmembrane region" description="Helical" evidence="6">
    <location>
        <begin position="412"/>
        <end position="433"/>
    </location>
</feature>
<feature type="transmembrane region" description="Helical" evidence="6">
    <location>
        <begin position="347"/>
        <end position="368"/>
    </location>
</feature>
<evidence type="ECO:0000256" key="3">
    <source>
        <dbReference type="ARBA" id="ARBA00022692"/>
    </source>
</evidence>
<feature type="transmembrane region" description="Helical" evidence="6">
    <location>
        <begin position="323"/>
        <end position="341"/>
    </location>
</feature>
<evidence type="ECO:0000256" key="2">
    <source>
        <dbReference type="ARBA" id="ARBA00022448"/>
    </source>
</evidence>
<name>A0A1X7K0S5_9SPHI</name>
<keyword evidence="4 6" id="KW-1133">Transmembrane helix</keyword>
<dbReference type="InterPro" id="IPR011701">
    <property type="entry name" value="MFS"/>
</dbReference>
<protein>
    <submittedName>
        <fullName evidence="8">Maltose/moltooligosaccharide transporter</fullName>
    </submittedName>
</protein>
<dbReference type="OrthoDB" id="7584869at2"/>
<feature type="transmembrane region" description="Helical" evidence="6">
    <location>
        <begin position="284"/>
        <end position="311"/>
    </location>
</feature>